<dbReference type="InterPro" id="IPR050273">
    <property type="entry name" value="GppA/Ppx_hydrolase"/>
</dbReference>
<dbReference type="InterPro" id="IPR043129">
    <property type="entry name" value="ATPase_NBD"/>
</dbReference>
<dbReference type="SUPFAM" id="SSF53067">
    <property type="entry name" value="Actin-like ATPase domain"/>
    <property type="match status" value="2"/>
</dbReference>
<dbReference type="Gene3D" id="3.30.420.150">
    <property type="entry name" value="Exopolyphosphatase. Domain 2"/>
    <property type="match status" value="1"/>
</dbReference>
<evidence type="ECO:0000313" key="3">
    <source>
        <dbReference type="Proteomes" id="UP000460435"/>
    </source>
</evidence>
<sequence>MRRVAALDCGTNSIRLLVTELDPGDGGQHDLDRQMRIVRLGQDVDRTGRLGEQALERTIVALREYVQVIDDWGVEKVRMVATSATRDAANADVFVEGVRSVLGVDPEVVSGDEEAWLSFTGATRDLGSEVPGPYLVVDIGGGSTEFVHGTEEPEAARSVDIGSVRLTERCFADDPPTSEQVARARADIDAALDDVAETVPLRGASSLIGLAGSVTTVGAIHLGLSAYDRDAIHHARVPVRGVAEISDRLLAASHDERAAIPVIHPGRVDVIAAGALILRCVAERAGVEEVVLSEHDILDGIAWSLVTT</sequence>
<dbReference type="CDD" id="cd24119">
    <property type="entry name" value="ASKHA_NBD_MtPPX2-like"/>
    <property type="match status" value="1"/>
</dbReference>
<evidence type="ECO:0000259" key="1">
    <source>
        <dbReference type="Pfam" id="PF02541"/>
    </source>
</evidence>
<gene>
    <name evidence="2" type="ORF">F7O44_22780</name>
</gene>
<dbReference type="RefSeq" id="WP_162452783.1">
    <property type="nucleotide sequence ID" value="NZ_WLZY01000009.1"/>
</dbReference>
<dbReference type="EMBL" id="WLZY01000009">
    <property type="protein sequence ID" value="NDL59904.1"/>
    <property type="molecule type" value="Genomic_DNA"/>
</dbReference>
<dbReference type="Proteomes" id="UP000460435">
    <property type="component" value="Unassembled WGS sequence"/>
</dbReference>
<proteinExistence type="predicted"/>
<dbReference type="Pfam" id="PF02541">
    <property type="entry name" value="Ppx-GppA"/>
    <property type="match status" value="1"/>
</dbReference>
<dbReference type="Gene3D" id="3.30.420.40">
    <property type="match status" value="1"/>
</dbReference>
<evidence type="ECO:0000313" key="2">
    <source>
        <dbReference type="EMBL" id="NDL59904.1"/>
    </source>
</evidence>
<protein>
    <submittedName>
        <fullName evidence="2">Exopolyphosphatase</fullName>
    </submittedName>
</protein>
<feature type="domain" description="Ppx/GppA phosphatase N-terminal" evidence="1">
    <location>
        <begin position="26"/>
        <end position="304"/>
    </location>
</feature>
<dbReference type="GO" id="GO:0016462">
    <property type="term" value="F:pyrophosphatase activity"/>
    <property type="evidence" value="ECO:0007669"/>
    <property type="project" value="TreeGrafter"/>
</dbReference>
<dbReference type="PANTHER" id="PTHR30005">
    <property type="entry name" value="EXOPOLYPHOSPHATASE"/>
    <property type="match status" value="1"/>
</dbReference>
<dbReference type="PANTHER" id="PTHR30005:SF13">
    <property type="entry name" value="EXOPOLYPHOSPHATASE 2"/>
    <property type="match status" value="1"/>
</dbReference>
<organism evidence="2 3">
    <name type="scientific">Phytoactinopolyspora mesophila</name>
    <dbReference type="NCBI Taxonomy" id="2650750"/>
    <lineage>
        <taxon>Bacteria</taxon>
        <taxon>Bacillati</taxon>
        <taxon>Actinomycetota</taxon>
        <taxon>Actinomycetes</taxon>
        <taxon>Jiangellales</taxon>
        <taxon>Jiangellaceae</taxon>
        <taxon>Phytoactinopolyspora</taxon>
    </lineage>
</organism>
<dbReference type="AlphaFoldDB" id="A0A7K3M9E2"/>
<dbReference type="InterPro" id="IPR003695">
    <property type="entry name" value="Ppx_GppA_N"/>
</dbReference>
<name>A0A7K3M9E2_9ACTN</name>
<reference evidence="2 3" key="1">
    <citation type="submission" date="2019-11" db="EMBL/GenBank/DDBJ databases">
        <authorList>
            <person name="Li X.-J."/>
            <person name="Feng X.-M."/>
        </authorList>
    </citation>
    <scope>NUCLEOTIDE SEQUENCE [LARGE SCALE GENOMIC DNA]</scope>
    <source>
        <strain evidence="2 3">XMNu-373</strain>
    </source>
</reference>
<keyword evidence="3" id="KW-1185">Reference proteome</keyword>
<comment type="caution">
    <text evidence="2">The sequence shown here is derived from an EMBL/GenBank/DDBJ whole genome shotgun (WGS) entry which is preliminary data.</text>
</comment>
<accession>A0A7K3M9E2</accession>